<proteinExistence type="predicted"/>
<dbReference type="HOGENOM" id="CLU_2694623_0_0_1"/>
<name>A0A0C9Y660_9AGAM</name>
<gene>
    <name evidence="1" type="ORF">PISMIDRAFT_682472</name>
</gene>
<keyword evidence="2" id="KW-1185">Reference proteome</keyword>
<reference evidence="2" key="2">
    <citation type="submission" date="2015-01" db="EMBL/GenBank/DDBJ databases">
        <title>Evolutionary Origins and Diversification of the Mycorrhizal Mutualists.</title>
        <authorList>
            <consortium name="DOE Joint Genome Institute"/>
            <consortium name="Mycorrhizal Genomics Consortium"/>
            <person name="Kohler A."/>
            <person name="Kuo A."/>
            <person name="Nagy L.G."/>
            <person name="Floudas D."/>
            <person name="Copeland A."/>
            <person name="Barry K.W."/>
            <person name="Cichocki N."/>
            <person name="Veneault-Fourrey C."/>
            <person name="LaButti K."/>
            <person name="Lindquist E.A."/>
            <person name="Lipzen A."/>
            <person name="Lundell T."/>
            <person name="Morin E."/>
            <person name="Murat C."/>
            <person name="Riley R."/>
            <person name="Ohm R."/>
            <person name="Sun H."/>
            <person name="Tunlid A."/>
            <person name="Henrissat B."/>
            <person name="Grigoriev I.V."/>
            <person name="Hibbett D.S."/>
            <person name="Martin F."/>
        </authorList>
    </citation>
    <scope>NUCLEOTIDE SEQUENCE [LARGE SCALE GENOMIC DNA]</scope>
    <source>
        <strain evidence="2">441</strain>
    </source>
</reference>
<reference evidence="1 2" key="1">
    <citation type="submission" date="2014-04" db="EMBL/GenBank/DDBJ databases">
        <authorList>
            <consortium name="DOE Joint Genome Institute"/>
            <person name="Kuo A."/>
            <person name="Kohler A."/>
            <person name="Costa M.D."/>
            <person name="Nagy L.G."/>
            <person name="Floudas D."/>
            <person name="Copeland A."/>
            <person name="Barry K.W."/>
            <person name="Cichocki N."/>
            <person name="Veneault-Fourrey C."/>
            <person name="LaButti K."/>
            <person name="Lindquist E.A."/>
            <person name="Lipzen A."/>
            <person name="Lundell T."/>
            <person name="Morin E."/>
            <person name="Murat C."/>
            <person name="Sun H."/>
            <person name="Tunlid A."/>
            <person name="Henrissat B."/>
            <person name="Grigoriev I.V."/>
            <person name="Hibbett D.S."/>
            <person name="Martin F."/>
            <person name="Nordberg H.P."/>
            <person name="Cantor M.N."/>
            <person name="Hua S.X."/>
        </authorList>
    </citation>
    <scope>NUCLEOTIDE SEQUENCE [LARGE SCALE GENOMIC DNA]</scope>
    <source>
        <strain evidence="1 2">441</strain>
    </source>
</reference>
<evidence type="ECO:0000313" key="1">
    <source>
        <dbReference type="EMBL" id="KIK20195.1"/>
    </source>
</evidence>
<protein>
    <submittedName>
        <fullName evidence="1">Unplaced genomic scaffold scaffold_86, whole genome shotgun sequence</fullName>
    </submittedName>
</protein>
<dbReference type="EMBL" id="KN833770">
    <property type="protein sequence ID" value="KIK20195.1"/>
    <property type="molecule type" value="Genomic_DNA"/>
</dbReference>
<sequence length="74" mass="7847">MKAPKTAAATPTTKLPAVILRPRALPVLTNGLEEEEPEEPVEPVEPVLVEPAAVVVAVLPDELPDPELEPPLVL</sequence>
<feature type="non-terminal residue" evidence="1">
    <location>
        <position position="74"/>
    </location>
</feature>
<dbReference type="Proteomes" id="UP000054018">
    <property type="component" value="Unassembled WGS sequence"/>
</dbReference>
<organism evidence="1 2">
    <name type="scientific">Pisolithus microcarpus 441</name>
    <dbReference type="NCBI Taxonomy" id="765257"/>
    <lineage>
        <taxon>Eukaryota</taxon>
        <taxon>Fungi</taxon>
        <taxon>Dikarya</taxon>
        <taxon>Basidiomycota</taxon>
        <taxon>Agaricomycotina</taxon>
        <taxon>Agaricomycetes</taxon>
        <taxon>Agaricomycetidae</taxon>
        <taxon>Boletales</taxon>
        <taxon>Sclerodermatineae</taxon>
        <taxon>Pisolithaceae</taxon>
        <taxon>Pisolithus</taxon>
    </lineage>
</organism>
<dbReference type="AlphaFoldDB" id="A0A0C9Y660"/>
<evidence type="ECO:0000313" key="2">
    <source>
        <dbReference type="Proteomes" id="UP000054018"/>
    </source>
</evidence>
<accession>A0A0C9Y660</accession>